<organism evidence="2 3">
    <name type="scientific">Candidatus Andersenbacteria bacterium CG10_big_fil_rev_8_21_14_0_10_54_11</name>
    <dbReference type="NCBI Taxonomy" id="1974485"/>
    <lineage>
        <taxon>Bacteria</taxon>
        <taxon>Candidatus Anderseniibacteriota</taxon>
    </lineage>
</organism>
<keyword evidence="1" id="KW-1133">Transmembrane helix</keyword>
<protein>
    <submittedName>
        <fullName evidence="2">Uncharacterized protein</fullName>
    </submittedName>
</protein>
<keyword evidence="1" id="KW-0472">Membrane</keyword>
<gene>
    <name evidence="2" type="ORF">COT71_00575</name>
</gene>
<evidence type="ECO:0000256" key="1">
    <source>
        <dbReference type="SAM" id="Phobius"/>
    </source>
</evidence>
<sequence length="89" mass="9905">MKRFDSEVNELIDTLLYGADLLLDSCFLFEQSILLGLKLFFGEHTTVFVLGGNVGVEQAVQLLQAGIVVFLMIAKNSIPVSFFQFFLLA</sequence>
<evidence type="ECO:0000313" key="3">
    <source>
        <dbReference type="Proteomes" id="UP000230731"/>
    </source>
</evidence>
<feature type="transmembrane region" description="Helical" evidence="1">
    <location>
        <begin position="61"/>
        <end position="88"/>
    </location>
</feature>
<accession>A0A2M6X0C6</accession>
<dbReference type="Proteomes" id="UP000230731">
    <property type="component" value="Unassembled WGS sequence"/>
</dbReference>
<keyword evidence="1" id="KW-0812">Transmembrane</keyword>
<name>A0A2M6X0C6_9BACT</name>
<comment type="caution">
    <text evidence="2">The sequence shown here is derived from an EMBL/GenBank/DDBJ whole genome shotgun (WGS) entry which is preliminary data.</text>
</comment>
<dbReference type="EMBL" id="PEZP01000006">
    <property type="protein sequence ID" value="PIT98454.1"/>
    <property type="molecule type" value="Genomic_DNA"/>
</dbReference>
<evidence type="ECO:0000313" key="2">
    <source>
        <dbReference type="EMBL" id="PIT98454.1"/>
    </source>
</evidence>
<proteinExistence type="predicted"/>
<dbReference type="AlphaFoldDB" id="A0A2M6X0C6"/>
<reference evidence="3" key="1">
    <citation type="submission" date="2017-09" db="EMBL/GenBank/DDBJ databases">
        <title>Depth-based differentiation of microbial function through sediment-hosted aquifers and enrichment of novel symbionts in the deep terrestrial subsurface.</title>
        <authorList>
            <person name="Probst A.J."/>
            <person name="Ladd B."/>
            <person name="Jarett J.K."/>
            <person name="Geller-Mcgrath D.E."/>
            <person name="Sieber C.M.K."/>
            <person name="Emerson J.B."/>
            <person name="Anantharaman K."/>
            <person name="Thomas B.C."/>
            <person name="Malmstrom R."/>
            <person name="Stieglmeier M."/>
            <person name="Klingl A."/>
            <person name="Woyke T."/>
            <person name="Ryan C.M."/>
            <person name="Banfield J.F."/>
        </authorList>
    </citation>
    <scope>NUCLEOTIDE SEQUENCE [LARGE SCALE GENOMIC DNA]</scope>
</reference>